<accession>A0A7J8W9Z8</accession>
<gene>
    <name evidence="1" type="ORF">Goklo_000027</name>
</gene>
<reference evidence="1 2" key="1">
    <citation type="journal article" date="2019" name="Genome Biol. Evol.">
        <title>Insights into the evolution of the New World diploid cottons (Gossypium, subgenus Houzingenia) based on genome sequencing.</title>
        <authorList>
            <person name="Grover C.E."/>
            <person name="Arick M.A. 2nd"/>
            <person name="Thrash A."/>
            <person name="Conover J.L."/>
            <person name="Sanders W.S."/>
            <person name="Peterson D.G."/>
            <person name="Frelichowski J.E."/>
            <person name="Scheffler J.A."/>
            <person name="Scheffler B.E."/>
            <person name="Wendel J.F."/>
        </authorList>
    </citation>
    <scope>NUCLEOTIDE SEQUENCE [LARGE SCALE GENOMIC DNA]</scope>
    <source>
        <strain evidence="1">57</strain>
        <tissue evidence="1">Leaf</tissue>
    </source>
</reference>
<sequence>MISRKKYGWKFFRIFKRRILNGELLGCYQMRSYIDVVILIESPYLGFEELLAMHRC</sequence>
<organism evidence="1 2">
    <name type="scientific">Gossypium klotzschianum</name>
    <dbReference type="NCBI Taxonomy" id="34286"/>
    <lineage>
        <taxon>Eukaryota</taxon>
        <taxon>Viridiplantae</taxon>
        <taxon>Streptophyta</taxon>
        <taxon>Embryophyta</taxon>
        <taxon>Tracheophyta</taxon>
        <taxon>Spermatophyta</taxon>
        <taxon>Magnoliopsida</taxon>
        <taxon>eudicotyledons</taxon>
        <taxon>Gunneridae</taxon>
        <taxon>Pentapetalae</taxon>
        <taxon>rosids</taxon>
        <taxon>malvids</taxon>
        <taxon>Malvales</taxon>
        <taxon>Malvaceae</taxon>
        <taxon>Malvoideae</taxon>
        <taxon>Gossypium</taxon>
    </lineage>
</organism>
<dbReference type="EMBL" id="JABFAB010241632">
    <property type="protein sequence ID" value="MBA0671660.1"/>
    <property type="molecule type" value="Genomic_DNA"/>
</dbReference>
<comment type="caution">
    <text evidence="1">The sequence shown here is derived from an EMBL/GenBank/DDBJ whole genome shotgun (WGS) entry which is preliminary data.</text>
</comment>
<dbReference type="Proteomes" id="UP000593573">
    <property type="component" value="Unassembled WGS sequence"/>
</dbReference>
<evidence type="ECO:0000313" key="1">
    <source>
        <dbReference type="EMBL" id="MBA0671660.1"/>
    </source>
</evidence>
<keyword evidence="2" id="KW-1185">Reference proteome</keyword>
<dbReference type="OrthoDB" id="968951at2759"/>
<protein>
    <submittedName>
        <fullName evidence="1">Uncharacterized protein</fullName>
    </submittedName>
</protein>
<evidence type="ECO:0000313" key="2">
    <source>
        <dbReference type="Proteomes" id="UP000593573"/>
    </source>
</evidence>
<name>A0A7J8W9Z8_9ROSI</name>
<proteinExistence type="predicted"/>
<dbReference type="AlphaFoldDB" id="A0A7J8W9Z8"/>